<evidence type="ECO:0000313" key="3">
    <source>
        <dbReference type="EMBL" id="MBB3927514.1"/>
    </source>
</evidence>
<proteinExistence type="predicted"/>
<keyword evidence="4" id="KW-1185">Reference proteome</keyword>
<dbReference type="InterPro" id="IPR014345">
    <property type="entry name" value="XrtA_polysacc_chain"/>
</dbReference>
<feature type="transmembrane region" description="Helical" evidence="2">
    <location>
        <begin position="477"/>
        <end position="498"/>
    </location>
</feature>
<keyword evidence="2" id="KW-1133">Transmembrane helix</keyword>
<protein>
    <submittedName>
        <fullName evidence="3">Polysaccharide chain length determinant protein (PEP-CTERM system associated)</fullName>
    </submittedName>
</protein>
<sequence>MPSLYDELLIALHGIWNRRWLALGVAWAVCALGWLAVSMIPNSYQSRAKVYVTTQSVIQDKVGISPAEQEKSLAALRQTLMSSDNLVKVVRGTDLAGTVASDADIAARVGMLRKNITIVSNDDNMFEVSTVMNDSSISDRANARIARQVTQKLIDLFQQANIAGNRDETRQGLAFLDQQISETGKALAAVEQKRVEFEQRVGLLPGSGSIADRVTAARSELNQLEPQLAAAQSALAAINGQLGGTPATIAGAGPSGGPTALTQAQADLAAAKARGWTAEHPDVIALQRQIAALGAQGGGAAAATGTANPAYLSLKSMQAERAATVQMLQSRKAQIQADINSMVSRQITQPGLATEQEKINRDYDVLKNQYDKLLSDREEVRLRGDVQNETTGTTFRVIDPPGEPGAPASPNRPLLLVGVLIAGVGAGVGSAFALGQVRQTFPTAQKLAKATGAPVIGSVTETLNPARMAERNRKLKMFMGGCAALGCACLLLIVVEFVQRGMA</sequence>
<dbReference type="AlphaFoldDB" id="A0A7W6BKC4"/>
<keyword evidence="2" id="KW-0472">Membrane</keyword>
<feature type="transmembrane region" description="Helical" evidence="2">
    <location>
        <begin position="20"/>
        <end position="40"/>
    </location>
</feature>
<feature type="transmembrane region" description="Helical" evidence="2">
    <location>
        <begin position="414"/>
        <end position="434"/>
    </location>
</feature>
<organism evidence="3 4">
    <name type="scientific">Sphingobium jiangsuense</name>
    <dbReference type="NCBI Taxonomy" id="870476"/>
    <lineage>
        <taxon>Bacteria</taxon>
        <taxon>Pseudomonadati</taxon>
        <taxon>Pseudomonadota</taxon>
        <taxon>Alphaproteobacteria</taxon>
        <taxon>Sphingomonadales</taxon>
        <taxon>Sphingomonadaceae</taxon>
        <taxon>Sphingobium</taxon>
    </lineage>
</organism>
<comment type="caution">
    <text evidence="3">The sequence shown here is derived from an EMBL/GenBank/DDBJ whole genome shotgun (WGS) entry which is preliminary data.</text>
</comment>
<name>A0A7W6BKC4_9SPHN</name>
<dbReference type="Proteomes" id="UP000571950">
    <property type="component" value="Unassembled WGS sequence"/>
</dbReference>
<evidence type="ECO:0000256" key="1">
    <source>
        <dbReference type="SAM" id="Coils"/>
    </source>
</evidence>
<gene>
    <name evidence="3" type="ORF">GGR43_003245</name>
</gene>
<dbReference type="EMBL" id="JACIDT010000012">
    <property type="protein sequence ID" value="MBB3927514.1"/>
    <property type="molecule type" value="Genomic_DNA"/>
</dbReference>
<keyword evidence="2" id="KW-0812">Transmembrane</keyword>
<dbReference type="PANTHER" id="PTHR32309">
    <property type="entry name" value="TYROSINE-PROTEIN KINASE"/>
    <property type="match status" value="1"/>
</dbReference>
<dbReference type="InterPro" id="IPR050445">
    <property type="entry name" value="Bact_polysacc_biosynth/exp"/>
</dbReference>
<accession>A0A7W6BKC4</accession>
<evidence type="ECO:0000256" key="2">
    <source>
        <dbReference type="SAM" id="Phobius"/>
    </source>
</evidence>
<feature type="coiled-coil region" evidence="1">
    <location>
        <begin position="356"/>
        <end position="383"/>
    </location>
</feature>
<keyword evidence="1" id="KW-0175">Coiled coil</keyword>
<evidence type="ECO:0000313" key="4">
    <source>
        <dbReference type="Proteomes" id="UP000571950"/>
    </source>
</evidence>
<dbReference type="PANTHER" id="PTHR32309:SF31">
    <property type="entry name" value="CAPSULAR EXOPOLYSACCHARIDE FAMILY"/>
    <property type="match status" value="1"/>
</dbReference>
<dbReference type="RefSeq" id="WP_188073009.1">
    <property type="nucleotide sequence ID" value="NZ_JACIDT010000012.1"/>
</dbReference>
<dbReference type="NCBIfam" id="TIGR03007">
    <property type="entry name" value="pepcterm_ChnLen"/>
    <property type="match status" value="1"/>
</dbReference>
<reference evidence="3 4" key="1">
    <citation type="submission" date="2020-08" db="EMBL/GenBank/DDBJ databases">
        <title>Genomic Encyclopedia of Type Strains, Phase IV (KMG-IV): sequencing the most valuable type-strain genomes for metagenomic binning, comparative biology and taxonomic classification.</title>
        <authorList>
            <person name="Goeker M."/>
        </authorList>
    </citation>
    <scope>NUCLEOTIDE SEQUENCE [LARGE SCALE GENOMIC DNA]</scope>
    <source>
        <strain evidence="3 4">DSM 26189</strain>
    </source>
</reference>